<dbReference type="SMART" id="SM00398">
    <property type="entry name" value="HMG"/>
    <property type="match status" value="1"/>
</dbReference>
<keyword evidence="5" id="KW-1185">Reference proteome</keyword>
<dbReference type="SUPFAM" id="SSF47095">
    <property type="entry name" value="HMG-box"/>
    <property type="match status" value="1"/>
</dbReference>
<reference evidence="4" key="1">
    <citation type="submission" date="2023-10" db="EMBL/GenBank/DDBJ databases">
        <authorList>
            <person name="Hackl T."/>
        </authorList>
    </citation>
    <scope>NUCLEOTIDE SEQUENCE</scope>
</reference>
<keyword evidence="1" id="KW-0539">Nucleus</keyword>
<dbReference type="EMBL" id="CAUWAG010000006">
    <property type="protein sequence ID" value="CAJ2503454.1"/>
    <property type="molecule type" value="Genomic_DNA"/>
</dbReference>
<evidence type="ECO:0000256" key="2">
    <source>
        <dbReference type="SAM" id="MobiDB-lite"/>
    </source>
</evidence>
<organism evidence="4 5">
    <name type="scientific">Anthostomella pinea</name>
    <dbReference type="NCBI Taxonomy" id="933095"/>
    <lineage>
        <taxon>Eukaryota</taxon>
        <taxon>Fungi</taxon>
        <taxon>Dikarya</taxon>
        <taxon>Ascomycota</taxon>
        <taxon>Pezizomycotina</taxon>
        <taxon>Sordariomycetes</taxon>
        <taxon>Xylariomycetidae</taxon>
        <taxon>Xylariales</taxon>
        <taxon>Xylariaceae</taxon>
        <taxon>Anthostomella</taxon>
    </lineage>
</organism>
<dbReference type="PROSITE" id="PS50118">
    <property type="entry name" value="HMG_BOX_2"/>
    <property type="match status" value="1"/>
</dbReference>
<gene>
    <name evidence="4" type="ORF">KHLLAP_LOCUS3922</name>
</gene>
<evidence type="ECO:0000259" key="3">
    <source>
        <dbReference type="PROSITE" id="PS50118"/>
    </source>
</evidence>
<dbReference type="AlphaFoldDB" id="A0AAI8VF08"/>
<dbReference type="GO" id="GO:0005634">
    <property type="term" value="C:nucleus"/>
    <property type="evidence" value="ECO:0007669"/>
    <property type="project" value="UniProtKB-UniRule"/>
</dbReference>
<dbReference type="InterPro" id="IPR036910">
    <property type="entry name" value="HMG_box_dom_sf"/>
</dbReference>
<dbReference type="InterPro" id="IPR009071">
    <property type="entry name" value="HMG_box_dom"/>
</dbReference>
<evidence type="ECO:0000313" key="4">
    <source>
        <dbReference type="EMBL" id="CAJ2503454.1"/>
    </source>
</evidence>
<name>A0AAI8VF08_9PEZI</name>
<feature type="domain" description="HMG box" evidence="3">
    <location>
        <begin position="147"/>
        <end position="220"/>
    </location>
</feature>
<comment type="caution">
    <text evidence="4">The sequence shown here is derived from an EMBL/GenBank/DDBJ whole genome shotgun (WGS) entry which is preliminary data.</text>
</comment>
<feature type="DNA-binding region" description="HMG box" evidence="1">
    <location>
        <begin position="147"/>
        <end position="220"/>
    </location>
</feature>
<feature type="compositionally biased region" description="Polar residues" evidence="2">
    <location>
        <begin position="71"/>
        <end position="89"/>
    </location>
</feature>
<accession>A0AAI8VF08</accession>
<proteinExistence type="predicted"/>
<protein>
    <submittedName>
        <fullName evidence="4">Uu.00g108480.m01.CDS01</fullName>
    </submittedName>
</protein>
<dbReference type="Proteomes" id="UP001295740">
    <property type="component" value="Unassembled WGS sequence"/>
</dbReference>
<keyword evidence="1" id="KW-0238">DNA-binding</keyword>
<dbReference type="Gene3D" id="1.10.30.10">
    <property type="entry name" value="High mobility group box domain"/>
    <property type="match status" value="1"/>
</dbReference>
<dbReference type="GO" id="GO:0003677">
    <property type="term" value="F:DNA binding"/>
    <property type="evidence" value="ECO:0007669"/>
    <property type="project" value="UniProtKB-UniRule"/>
</dbReference>
<evidence type="ECO:0000256" key="1">
    <source>
        <dbReference type="PROSITE-ProRule" id="PRU00267"/>
    </source>
</evidence>
<evidence type="ECO:0000313" key="5">
    <source>
        <dbReference type="Proteomes" id="UP001295740"/>
    </source>
</evidence>
<feature type="region of interest" description="Disordered" evidence="2">
    <location>
        <begin position="71"/>
        <end position="101"/>
    </location>
</feature>
<sequence length="332" mass="37348">MGAEERALVLDVADVADLTDLPQLDDELHLGTPTNIPAVERAQTSSFIPPAKCLPLPTDFLSLSAAVQTPAVATNPSPQSISQDAPTRGQTKRRKKRSAQADLVEEISAPLSVLAKDLSHIEDVDIEKFVHHGTEERMKENEQTGKVKQPLNSFMLYRKAFQNRAYELLKSLNLGDHWQQRVSTVCGTSWAMEPAQLREWFRQMAQVDKQYHKLAFPSYRNPARIPDPESKPAKVREFLETQERVDWAWEYLEAKRVAKKVTQDTLLAALVGSAARERCKTGKRSMMTDGALSPRHKMISRAAKQRGFSGPCDNFRLRVNVHMSLAPLLQLL</sequence>